<keyword evidence="1" id="KW-0472">Membrane</keyword>
<protein>
    <submittedName>
        <fullName evidence="2">Uncharacterized protein</fullName>
    </submittedName>
</protein>
<sequence length="344" mass="40222">MVFVKLRIRDLLFSTWKNPVLSPSELDLEKQKDSQKKTLSSIESRLESIELLLSSDKWDDTKLLFRYLTYDLVNFQLQRTNQKEIPFGASLSNFSIPESDKKFKPFRFLEFFEKLAELSSKELDEYFSSALDTYEYLLDETKKDFSVRYVTALDSFQLVRKIRIILFTSIIVLSFLGFFYYQYKYPVFKDQSIRLYTFVSKEKPGTSEERMVVLPVLKKDIGDWVEFQFALTESMSNFGGLRIDPLEQRGIRFVLDQISILDSKGKEIYSKKIVVSPNLLPEDYQDFLKIIDIKTAGKQSPGEIVEMITTGSDPQIQLVFPTLNDAKTIKFKMKYIEAHKVKKK</sequence>
<dbReference type="AlphaFoldDB" id="A0A2M9XXS0"/>
<evidence type="ECO:0000313" key="3">
    <source>
        <dbReference type="Proteomes" id="UP000297891"/>
    </source>
</evidence>
<name>A0A2M9XXS0_9LEPT</name>
<dbReference type="Proteomes" id="UP000297891">
    <property type="component" value="Unassembled WGS sequence"/>
</dbReference>
<keyword evidence="3" id="KW-1185">Reference proteome</keyword>
<keyword evidence="1" id="KW-1133">Transmembrane helix</keyword>
<evidence type="ECO:0000256" key="1">
    <source>
        <dbReference type="SAM" id="Phobius"/>
    </source>
</evidence>
<comment type="caution">
    <text evidence="2">The sequence shown here is derived from an EMBL/GenBank/DDBJ whole genome shotgun (WGS) entry which is preliminary data.</text>
</comment>
<proteinExistence type="predicted"/>
<keyword evidence="1" id="KW-0812">Transmembrane</keyword>
<evidence type="ECO:0000313" key="2">
    <source>
        <dbReference type="EMBL" id="TGK92710.1"/>
    </source>
</evidence>
<reference evidence="2" key="1">
    <citation type="journal article" date="2019" name="PLoS Negl. Trop. Dis.">
        <title>Revisiting the worldwide diversity of Leptospira species in the environment.</title>
        <authorList>
            <person name="Vincent A.T."/>
            <person name="Schiettekatte O."/>
            <person name="Bourhy P."/>
            <person name="Veyrier F.J."/>
            <person name="Picardeau M."/>
        </authorList>
    </citation>
    <scope>NUCLEOTIDE SEQUENCE [LARGE SCALE GENOMIC DNA]</scope>
    <source>
        <strain evidence="2">201800277</strain>
    </source>
</reference>
<dbReference type="EMBL" id="RQFP01000009">
    <property type="protein sequence ID" value="TGK92710.1"/>
    <property type="molecule type" value="Genomic_DNA"/>
</dbReference>
<gene>
    <name evidence="2" type="ORF">EHQ30_12735</name>
</gene>
<organism evidence="2 3">
    <name type="scientific">Leptospira brenneri</name>
    <dbReference type="NCBI Taxonomy" id="2023182"/>
    <lineage>
        <taxon>Bacteria</taxon>
        <taxon>Pseudomonadati</taxon>
        <taxon>Spirochaetota</taxon>
        <taxon>Spirochaetia</taxon>
        <taxon>Leptospirales</taxon>
        <taxon>Leptospiraceae</taxon>
        <taxon>Leptospira</taxon>
    </lineage>
</organism>
<accession>A0A2M9XXS0</accession>
<feature type="transmembrane region" description="Helical" evidence="1">
    <location>
        <begin position="164"/>
        <end position="183"/>
    </location>
</feature>
<dbReference type="OrthoDB" id="341467at2"/>